<dbReference type="EMBL" id="JBGNUJ010000003">
    <property type="protein sequence ID" value="KAL3962944.1"/>
    <property type="molecule type" value="Genomic_DNA"/>
</dbReference>
<gene>
    <name evidence="1" type="ORF">ACCO45_004467</name>
</gene>
<name>A0ACC4E2T7_PURLI</name>
<comment type="caution">
    <text evidence="1">The sequence shown here is derived from an EMBL/GenBank/DDBJ whole genome shotgun (WGS) entry which is preliminary data.</text>
</comment>
<proteinExistence type="predicted"/>
<dbReference type="Proteomes" id="UP001638806">
    <property type="component" value="Unassembled WGS sequence"/>
</dbReference>
<keyword evidence="2" id="KW-1185">Reference proteome</keyword>
<evidence type="ECO:0000313" key="2">
    <source>
        <dbReference type="Proteomes" id="UP001638806"/>
    </source>
</evidence>
<organism evidence="1 2">
    <name type="scientific">Purpureocillium lilacinum</name>
    <name type="common">Paecilomyces lilacinus</name>
    <dbReference type="NCBI Taxonomy" id="33203"/>
    <lineage>
        <taxon>Eukaryota</taxon>
        <taxon>Fungi</taxon>
        <taxon>Dikarya</taxon>
        <taxon>Ascomycota</taxon>
        <taxon>Pezizomycotina</taxon>
        <taxon>Sordariomycetes</taxon>
        <taxon>Hypocreomycetidae</taxon>
        <taxon>Hypocreales</taxon>
        <taxon>Ophiocordycipitaceae</taxon>
        <taxon>Purpureocillium</taxon>
    </lineage>
</organism>
<protein>
    <submittedName>
        <fullName evidence="1">Uncharacterized protein</fullName>
    </submittedName>
</protein>
<sequence length="266" mass="29126">MSQSNDAAFELPRLRSSFSIDGAGHDGHAGEFFDIKFCPFQPLNCDPVFAALSTRNIFLCRLSRDSRDTNPCGMINIIRDDDDEAINCCCTWVRDAIDQTPYICVGGSDAKVKIYGIDGRLIECFVGHGDGINDLTTSPVDSSIIASASDDTSVRLWSINPVHQMQPCLSILAGEGHTSKLLTVAFHDTGRYLLSAGHDQAISLWTVPSLSTHAIDTPFQVHYPHFSTTAVHSGIVDCVSFYGDQVLSRACYEDAIVLWRIEGFSL</sequence>
<reference evidence="1" key="1">
    <citation type="submission" date="2024-12" db="EMBL/GenBank/DDBJ databases">
        <title>Comparative genomics and development of molecular markers within Purpureocillium lilacinum and among Purpureocillium species.</title>
        <authorList>
            <person name="Yeh Z.-Y."/>
            <person name="Ni N.-T."/>
            <person name="Lo P.-H."/>
            <person name="Mushyakhwo K."/>
            <person name="Lin C.-F."/>
            <person name="Nai Y.-S."/>
        </authorList>
    </citation>
    <scope>NUCLEOTIDE SEQUENCE</scope>
    <source>
        <strain evidence="1">NCHU-NPUST-175</strain>
    </source>
</reference>
<evidence type="ECO:0000313" key="1">
    <source>
        <dbReference type="EMBL" id="KAL3962944.1"/>
    </source>
</evidence>
<accession>A0ACC4E2T7</accession>